<evidence type="ECO:0000313" key="4">
    <source>
        <dbReference type="EMBL" id="CAF4141221.1"/>
    </source>
</evidence>
<feature type="compositionally biased region" description="Low complexity" evidence="1">
    <location>
        <begin position="1"/>
        <end position="68"/>
    </location>
</feature>
<protein>
    <submittedName>
        <fullName evidence="4">Uncharacterized protein</fullName>
    </submittedName>
</protein>
<dbReference type="Proteomes" id="UP000663851">
    <property type="component" value="Unassembled WGS sequence"/>
</dbReference>
<dbReference type="Proteomes" id="UP000663833">
    <property type="component" value="Unassembled WGS sequence"/>
</dbReference>
<evidence type="ECO:0000256" key="2">
    <source>
        <dbReference type="SAM" id="Phobius"/>
    </source>
</evidence>
<sequence>MSSSSISAFSDTTETISDTSIASSSSGSAETTSDASIASSSSGTVETTSDTSIASSSSGTAETTSDTSIASLSSGTIGTVTDASPTSASSGTAGAGTAASATSAFSGTIGTGTAASPTSASSGTIGIGTAASSTSVPSGTGGTASTTSTLIPTTTTTRSIAAGSRFTVEYLISQSVNPAKFNFSSEEDIKQFFKQLSSNLTDCFRNISYDPVTCCGDLSNIIYSGIPAVDGTLSYGSIEGCIISGTESYASNTNLRNSRKMNCTGSEILTSKGKCRYCVNEPRCADFPESTCVRDLSTLEDHCECDRTKYFFRTNYEYNEKCYRFATVWWPQMLALCLLVFAILILLCACLMCLRRRHIICKRSVGKTEVIGNAPNKNRDFEYIGLNNMDQSAANYTARSTNNDLASSVYPTEISNDYPYQRRTPQSSRHLPLIQIDQNPTVYNEIDDRESVIRDMYF</sequence>
<keyword evidence="2" id="KW-0812">Transmembrane</keyword>
<keyword evidence="2" id="KW-1133">Transmembrane helix</keyword>
<dbReference type="AlphaFoldDB" id="A0A819XSX6"/>
<accession>A0A819XSX6</accession>
<evidence type="ECO:0000313" key="3">
    <source>
        <dbReference type="EMBL" id="CAF3462124.1"/>
    </source>
</evidence>
<dbReference type="EMBL" id="CAJOBO010000141">
    <property type="protein sequence ID" value="CAF4141221.1"/>
    <property type="molecule type" value="Genomic_DNA"/>
</dbReference>
<feature type="compositionally biased region" description="Low complexity" evidence="1">
    <location>
        <begin position="83"/>
        <end position="95"/>
    </location>
</feature>
<organism evidence="4 5">
    <name type="scientific">Rotaria socialis</name>
    <dbReference type="NCBI Taxonomy" id="392032"/>
    <lineage>
        <taxon>Eukaryota</taxon>
        <taxon>Metazoa</taxon>
        <taxon>Spiralia</taxon>
        <taxon>Gnathifera</taxon>
        <taxon>Rotifera</taxon>
        <taxon>Eurotatoria</taxon>
        <taxon>Bdelloidea</taxon>
        <taxon>Philodinida</taxon>
        <taxon>Philodinidae</taxon>
        <taxon>Rotaria</taxon>
    </lineage>
</organism>
<name>A0A819XSX6_9BILA</name>
<evidence type="ECO:0000256" key="1">
    <source>
        <dbReference type="SAM" id="MobiDB-lite"/>
    </source>
</evidence>
<feature type="region of interest" description="Disordered" evidence="1">
    <location>
        <begin position="1"/>
        <end position="95"/>
    </location>
</feature>
<keyword evidence="2" id="KW-0472">Membrane</keyword>
<evidence type="ECO:0000313" key="5">
    <source>
        <dbReference type="Proteomes" id="UP000663851"/>
    </source>
</evidence>
<proteinExistence type="predicted"/>
<feature type="transmembrane region" description="Helical" evidence="2">
    <location>
        <begin position="329"/>
        <end position="354"/>
    </location>
</feature>
<dbReference type="EMBL" id="CAJNYD010002927">
    <property type="protein sequence ID" value="CAF3462124.1"/>
    <property type="molecule type" value="Genomic_DNA"/>
</dbReference>
<comment type="caution">
    <text evidence="4">The sequence shown here is derived from an EMBL/GenBank/DDBJ whole genome shotgun (WGS) entry which is preliminary data.</text>
</comment>
<gene>
    <name evidence="4" type="ORF">HFQ381_LOCUS3775</name>
    <name evidence="3" type="ORF">LUA448_LOCUS22728</name>
</gene>
<feature type="region of interest" description="Disordered" evidence="1">
    <location>
        <begin position="130"/>
        <end position="150"/>
    </location>
</feature>
<feature type="compositionally biased region" description="Polar residues" evidence="1">
    <location>
        <begin position="69"/>
        <end position="82"/>
    </location>
</feature>
<reference evidence="4" key="1">
    <citation type="submission" date="2021-02" db="EMBL/GenBank/DDBJ databases">
        <authorList>
            <person name="Nowell W R."/>
        </authorList>
    </citation>
    <scope>NUCLEOTIDE SEQUENCE</scope>
</reference>